<protein>
    <recommendedName>
        <fullName evidence="1">Carboxymuconolactone decarboxylase-like domain-containing protein</fullName>
    </recommendedName>
</protein>
<name>A0A2S0I8X4_9BURK</name>
<dbReference type="PANTHER" id="PTHR34846">
    <property type="entry name" value="4-CARBOXYMUCONOLACTONE DECARBOXYLASE FAMILY PROTEIN (AFU_ORTHOLOGUE AFUA_6G11590)"/>
    <property type="match status" value="1"/>
</dbReference>
<keyword evidence="3" id="KW-1185">Reference proteome</keyword>
<dbReference type="InterPro" id="IPR003779">
    <property type="entry name" value="CMD-like"/>
</dbReference>
<evidence type="ECO:0000313" key="2">
    <source>
        <dbReference type="EMBL" id="AVJ28247.1"/>
    </source>
</evidence>
<dbReference type="Gene3D" id="1.20.1290.10">
    <property type="entry name" value="AhpD-like"/>
    <property type="match status" value="1"/>
</dbReference>
<dbReference type="RefSeq" id="WP_105239048.1">
    <property type="nucleotide sequence ID" value="NZ_CP023270.1"/>
</dbReference>
<dbReference type="SUPFAM" id="SSF69118">
    <property type="entry name" value="AhpD-like"/>
    <property type="match status" value="1"/>
</dbReference>
<reference evidence="2 3" key="1">
    <citation type="submission" date="2017-09" db="EMBL/GenBank/DDBJ databases">
        <title>Genomic, metabolic, and phenotypic characteristics of bacterial isolates from the natural microbiome of the model nematode Caenorhabditis elegans.</title>
        <authorList>
            <person name="Zimmermann J."/>
            <person name="Obeng N."/>
            <person name="Yang W."/>
            <person name="Obeng O."/>
            <person name="Kissoyan K."/>
            <person name="Pees B."/>
            <person name="Dirksen P."/>
            <person name="Hoppner M."/>
            <person name="Franke A."/>
            <person name="Rosenstiel P."/>
            <person name="Leippe M."/>
            <person name="Dierking K."/>
            <person name="Kaleta C."/>
            <person name="Schulenburg H."/>
        </authorList>
    </citation>
    <scope>NUCLEOTIDE SEQUENCE [LARGE SCALE GENOMIC DNA]</scope>
    <source>
        <strain evidence="2 3">MYb73</strain>
    </source>
</reference>
<evidence type="ECO:0000259" key="1">
    <source>
        <dbReference type="Pfam" id="PF02627"/>
    </source>
</evidence>
<accession>A0A2S0I8X4</accession>
<feature type="domain" description="Carboxymuconolactone decarboxylase-like" evidence="1">
    <location>
        <begin position="44"/>
        <end position="105"/>
    </location>
</feature>
<dbReference type="OrthoDB" id="9801997at2"/>
<dbReference type="Pfam" id="PF02627">
    <property type="entry name" value="CMD"/>
    <property type="match status" value="1"/>
</dbReference>
<dbReference type="GO" id="GO:0051920">
    <property type="term" value="F:peroxiredoxin activity"/>
    <property type="evidence" value="ECO:0007669"/>
    <property type="project" value="InterPro"/>
</dbReference>
<evidence type="ECO:0000313" key="3">
    <source>
        <dbReference type="Proteomes" id="UP000239477"/>
    </source>
</evidence>
<dbReference type="EMBL" id="CP023270">
    <property type="protein sequence ID" value="AVJ28247.1"/>
    <property type="molecule type" value="Genomic_DNA"/>
</dbReference>
<dbReference type="Proteomes" id="UP000239477">
    <property type="component" value="Chromosome"/>
</dbReference>
<dbReference type="PANTHER" id="PTHR34846:SF10">
    <property type="entry name" value="CYTOPLASMIC PROTEIN"/>
    <property type="match status" value="1"/>
</dbReference>
<sequence length="185" mass="20596">MSRLTPLDPAKLDPATAQLFNQLLQDYGPYANMLSAFAPRPPALKHFFSYLVQSREDGLISPRHLEIALLTASKAHACHYCVTLHTPKLAAHGISQEAIDRLLEPQVPGLDEKDLVVRDYAVLVTLTPAQVSDAFYAKLQSFFSEEQIVELTIRIALCSFFKRFNEALEVPHEDVVALELEHGAA</sequence>
<organism evidence="2 3">
    <name type="scientific">Achromobacter spanius</name>
    <dbReference type="NCBI Taxonomy" id="217203"/>
    <lineage>
        <taxon>Bacteria</taxon>
        <taxon>Pseudomonadati</taxon>
        <taxon>Pseudomonadota</taxon>
        <taxon>Betaproteobacteria</taxon>
        <taxon>Burkholderiales</taxon>
        <taxon>Alcaligenaceae</taxon>
        <taxon>Achromobacter</taxon>
    </lineage>
</organism>
<dbReference type="AlphaFoldDB" id="A0A2S0I8X4"/>
<dbReference type="InterPro" id="IPR029032">
    <property type="entry name" value="AhpD-like"/>
</dbReference>
<proteinExistence type="predicted"/>
<gene>
    <name evidence="2" type="ORF">CLM73_14610</name>
</gene>